<protein>
    <recommendedName>
        <fullName evidence="2">Sialate O-acetylesterase domain-containing protein</fullName>
    </recommendedName>
</protein>
<sequence>MKILCSILFSVFVLLMQAQPYEHLIIYGQSLSTGHQSWPPLSTTPVTGNYMIGTQVWSNFGNTVFNRLNPLIANVASSTASLAKNRANMIYAESPIVASVNHIQLKTNGQYQFIATSCGTGGKTIEELSKEFYNPVYYANFTNAINYGSSVVPDIHCPAIIWMQGEYNYTVPSGNSGLTSGSRPTSDKATYKSLMLTLKENMQADIMKKYNQTDAPLFITYQAGAQYTRGTYLTVGMAQLEASNEHDDIVCAGPVYPMTDRGGHLDSNGYRWFGEMLGKVYYRTKILGEDFKPLQPAEISRTSNPKEIKIRFLVPKLPLVIDEQLVNKVTSAGFELYLSGAKKIITGVRIEGDCVILTALTDLTGDVEIIYAGTNNAGHGNLRDSDDYLAFYNYIDLDKRNPDNSYFYPRDAAETTLRPSYEPRDATGIIYEQPYPLYNFSVAFYYKLNASAQTMLVPGLEDYTSVEKVRRNDLFKPYYRNGMLFIPASEQDYHRVSISTLSGQIIFTWDEPQLIRNENKSYMLPDVPKGIYFVSIQSDNNQFVSKILVR</sequence>
<gene>
    <name evidence="1" type="ORF">SDC9_38809</name>
</gene>
<reference evidence="1" key="1">
    <citation type="submission" date="2019-08" db="EMBL/GenBank/DDBJ databases">
        <authorList>
            <person name="Kucharzyk K."/>
            <person name="Murdoch R.W."/>
            <person name="Higgins S."/>
            <person name="Loffler F."/>
        </authorList>
    </citation>
    <scope>NUCLEOTIDE SEQUENCE</scope>
</reference>
<evidence type="ECO:0000313" key="1">
    <source>
        <dbReference type="EMBL" id="MPL92696.1"/>
    </source>
</evidence>
<proteinExistence type="predicted"/>
<organism evidence="1">
    <name type="scientific">bioreactor metagenome</name>
    <dbReference type="NCBI Taxonomy" id="1076179"/>
    <lineage>
        <taxon>unclassified sequences</taxon>
        <taxon>metagenomes</taxon>
        <taxon>ecological metagenomes</taxon>
    </lineage>
</organism>
<dbReference type="EMBL" id="VSSQ01000367">
    <property type="protein sequence ID" value="MPL92696.1"/>
    <property type="molecule type" value="Genomic_DNA"/>
</dbReference>
<dbReference type="AlphaFoldDB" id="A0A644VMZ0"/>
<dbReference type="NCBIfam" id="TIGR04183">
    <property type="entry name" value="Por_Secre_tail"/>
    <property type="match status" value="1"/>
</dbReference>
<accession>A0A644VMZ0</accession>
<name>A0A644VMZ0_9ZZZZ</name>
<comment type="caution">
    <text evidence="1">The sequence shown here is derived from an EMBL/GenBank/DDBJ whole genome shotgun (WGS) entry which is preliminary data.</text>
</comment>
<dbReference type="Gene3D" id="3.40.50.1110">
    <property type="entry name" value="SGNH hydrolase"/>
    <property type="match status" value="1"/>
</dbReference>
<dbReference type="InterPro" id="IPR036514">
    <property type="entry name" value="SGNH_hydro_sf"/>
</dbReference>
<dbReference type="InterPro" id="IPR026444">
    <property type="entry name" value="Secre_tail"/>
</dbReference>
<dbReference type="SUPFAM" id="SSF52266">
    <property type="entry name" value="SGNH hydrolase"/>
    <property type="match status" value="1"/>
</dbReference>
<evidence type="ECO:0008006" key="2">
    <source>
        <dbReference type="Google" id="ProtNLM"/>
    </source>
</evidence>